<reference evidence="3 4" key="1">
    <citation type="submission" date="2018-06" db="EMBL/GenBank/DDBJ databases">
        <authorList>
            <consortium name="Pathogen Informatics"/>
            <person name="Doyle S."/>
        </authorList>
    </citation>
    <scope>NUCLEOTIDE SEQUENCE [LARGE SCALE GENOMIC DNA]</scope>
    <source>
        <strain evidence="3 4">NCTC13149</strain>
    </source>
</reference>
<gene>
    <name evidence="3" type="ORF">NCTC13149_01665</name>
</gene>
<proteinExistence type="predicted"/>
<organism evidence="3 4">
    <name type="scientific">Peptoniphilus lacrimalis</name>
    <dbReference type="NCBI Taxonomy" id="33031"/>
    <lineage>
        <taxon>Bacteria</taxon>
        <taxon>Bacillati</taxon>
        <taxon>Bacillota</taxon>
        <taxon>Tissierellia</taxon>
        <taxon>Tissierellales</taxon>
        <taxon>Peptoniphilaceae</taxon>
        <taxon>Peptoniphilus</taxon>
    </lineage>
</organism>
<evidence type="ECO:0000256" key="1">
    <source>
        <dbReference type="ARBA" id="ARBA00023125"/>
    </source>
</evidence>
<sequence>MLKNNILEIRKKKGITQKQIANAVGTTPQFISKLELGISNPSLTKAFEIARFLECGVEELYSFEDDK</sequence>
<dbReference type="GO" id="GO:0003677">
    <property type="term" value="F:DNA binding"/>
    <property type="evidence" value="ECO:0007669"/>
    <property type="project" value="UniProtKB-KW"/>
</dbReference>
<dbReference type="Gene3D" id="1.10.260.40">
    <property type="entry name" value="lambda repressor-like DNA-binding domains"/>
    <property type="match status" value="1"/>
</dbReference>
<protein>
    <submittedName>
        <fullName evidence="3">Anaerobic benzoate catabolism transcriptional regulator</fullName>
    </submittedName>
</protein>
<evidence type="ECO:0000313" key="3">
    <source>
        <dbReference type="EMBL" id="SUB57807.1"/>
    </source>
</evidence>
<evidence type="ECO:0000259" key="2">
    <source>
        <dbReference type="PROSITE" id="PS50943"/>
    </source>
</evidence>
<dbReference type="InterPro" id="IPR001387">
    <property type="entry name" value="Cro/C1-type_HTH"/>
</dbReference>
<dbReference type="OrthoDB" id="9808239at2"/>
<keyword evidence="1" id="KW-0238">DNA-binding</keyword>
<dbReference type="SMART" id="SM00530">
    <property type="entry name" value="HTH_XRE"/>
    <property type="match status" value="1"/>
</dbReference>
<feature type="domain" description="HTH cro/C1-type" evidence="2">
    <location>
        <begin position="6"/>
        <end position="60"/>
    </location>
</feature>
<accession>A0A379C874</accession>
<evidence type="ECO:0000313" key="4">
    <source>
        <dbReference type="Proteomes" id="UP000255517"/>
    </source>
</evidence>
<dbReference type="AlphaFoldDB" id="A0A379C874"/>
<name>A0A379C874_9FIRM</name>
<dbReference type="STRING" id="1122949.GCA_000378725_01344"/>
<dbReference type="RefSeq" id="WP_009345743.1">
    <property type="nucleotide sequence ID" value="NZ_CAMUOS010000006.1"/>
</dbReference>
<dbReference type="Pfam" id="PF01381">
    <property type="entry name" value="HTH_3"/>
    <property type="match status" value="1"/>
</dbReference>
<dbReference type="PANTHER" id="PTHR46558:SF4">
    <property type="entry name" value="DNA-BIDING PHAGE PROTEIN"/>
    <property type="match status" value="1"/>
</dbReference>
<dbReference type="PROSITE" id="PS50943">
    <property type="entry name" value="HTH_CROC1"/>
    <property type="match status" value="1"/>
</dbReference>
<dbReference type="SUPFAM" id="SSF47413">
    <property type="entry name" value="lambda repressor-like DNA-binding domains"/>
    <property type="match status" value="1"/>
</dbReference>
<dbReference type="PANTHER" id="PTHR46558">
    <property type="entry name" value="TRACRIPTIONAL REGULATORY PROTEIN-RELATED-RELATED"/>
    <property type="match status" value="1"/>
</dbReference>
<dbReference type="Proteomes" id="UP000255517">
    <property type="component" value="Unassembled WGS sequence"/>
</dbReference>
<dbReference type="InterPro" id="IPR010982">
    <property type="entry name" value="Lambda_DNA-bd_dom_sf"/>
</dbReference>
<dbReference type="EMBL" id="UGSZ01000001">
    <property type="protein sequence ID" value="SUB57807.1"/>
    <property type="molecule type" value="Genomic_DNA"/>
</dbReference>
<dbReference type="CDD" id="cd00093">
    <property type="entry name" value="HTH_XRE"/>
    <property type="match status" value="1"/>
</dbReference>